<dbReference type="OrthoDB" id="125347at2759"/>
<accession>A0A9J6GMJ5</accession>
<reference evidence="2 3" key="1">
    <citation type="journal article" date="2020" name="Cell">
        <title>Large-Scale Comparative Analyses of Tick Genomes Elucidate Their Genetic Diversity and Vector Capacities.</title>
        <authorList>
            <consortium name="Tick Genome and Microbiome Consortium (TIGMIC)"/>
            <person name="Jia N."/>
            <person name="Wang J."/>
            <person name="Shi W."/>
            <person name="Du L."/>
            <person name="Sun Y."/>
            <person name="Zhan W."/>
            <person name="Jiang J.F."/>
            <person name="Wang Q."/>
            <person name="Zhang B."/>
            <person name="Ji P."/>
            <person name="Bell-Sakyi L."/>
            <person name="Cui X.M."/>
            <person name="Yuan T.T."/>
            <person name="Jiang B.G."/>
            <person name="Yang W.F."/>
            <person name="Lam T.T."/>
            <person name="Chang Q.C."/>
            <person name="Ding S.J."/>
            <person name="Wang X.J."/>
            <person name="Zhu J.G."/>
            <person name="Ruan X.D."/>
            <person name="Zhao L."/>
            <person name="Wei J.T."/>
            <person name="Ye R.Z."/>
            <person name="Que T.C."/>
            <person name="Du C.H."/>
            <person name="Zhou Y.H."/>
            <person name="Cheng J.X."/>
            <person name="Dai P.F."/>
            <person name="Guo W.B."/>
            <person name="Han X.H."/>
            <person name="Huang E.J."/>
            <person name="Li L.F."/>
            <person name="Wei W."/>
            <person name="Gao Y.C."/>
            <person name="Liu J.Z."/>
            <person name="Shao H.Z."/>
            <person name="Wang X."/>
            <person name="Wang C.C."/>
            <person name="Yang T.C."/>
            <person name="Huo Q.B."/>
            <person name="Li W."/>
            <person name="Chen H.Y."/>
            <person name="Chen S.E."/>
            <person name="Zhou L.G."/>
            <person name="Ni X.B."/>
            <person name="Tian J.H."/>
            <person name="Sheng Y."/>
            <person name="Liu T."/>
            <person name="Pan Y.S."/>
            <person name="Xia L.Y."/>
            <person name="Li J."/>
            <person name="Zhao F."/>
            <person name="Cao W.C."/>
        </authorList>
    </citation>
    <scope>NUCLEOTIDE SEQUENCE [LARGE SCALE GENOMIC DNA]</scope>
    <source>
        <strain evidence="2">HaeL-2018</strain>
    </source>
</reference>
<dbReference type="VEuPathDB" id="VectorBase:HLOH_044487"/>
<gene>
    <name evidence="2" type="ORF">HPB48_009856</name>
</gene>
<dbReference type="Pfam" id="PF03184">
    <property type="entry name" value="DDE_1"/>
    <property type="match status" value="1"/>
</dbReference>
<protein>
    <recommendedName>
        <fullName evidence="1">DDE-1 domain-containing protein</fullName>
    </recommendedName>
</protein>
<evidence type="ECO:0000313" key="2">
    <source>
        <dbReference type="EMBL" id="KAH9375800.1"/>
    </source>
</evidence>
<feature type="domain" description="DDE-1" evidence="1">
    <location>
        <begin position="1"/>
        <end position="58"/>
    </location>
</feature>
<dbReference type="AlphaFoldDB" id="A0A9J6GMJ5"/>
<dbReference type="OMA" id="PCEVATM"/>
<dbReference type="EMBL" id="JABSTR010000007">
    <property type="protein sequence ID" value="KAH9375800.1"/>
    <property type="molecule type" value="Genomic_DNA"/>
</dbReference>
<dbReference type="InterPro" id="IPR004875">
    <property type="entry name" value="DDE_SF_endonuclease_dom"/>
</dbReference>
<evidence type="ECO:0000313" key="3">
    <source>
        <dbReference type="Proteomes" id="UP000821853"/>
    </source>
</evidence>
<evidence type="ECO:0000259" key="1">
    <source>
        <dbReference type="Pfam" id="PF03184"/>
    </source>
</evidence>
<dbReference type="Proteomes" id="UP000821853">
    <property type="component" value="Chromosome 5"/>
</dbReference>
<organism evidence="2 3">
    <name type="scientific">Haemaphysalis longicornis</name>
    <name type="common">Bush tick</name>
    <dbReference type="NCBI Taxonomy" id="44386"/>
    <lineage>
        <taxon>Eukaryota</taxon>
        <taxon>Metazoa</taxon>
        <taxon>Ecdysozoa</taxon>
        <taxon>Arthropoda</taxon>
        <taxon>Chelicerata</taxon>
        <taxon>Arachnida</taxon>
        <taxon>Acari</taxon>
        <taxon>Parasitiformes</taxon>
        <taxon>Ixodida</taxon>
        <taxon>Ixodoidea</taxon>
        <taxon>Ixodidae</taxon>
        <taxon>Haemaphysalinae</taxon>
        <taxon>Haemaphysalis</taxon>
    </lineage>
</organism>
<comment type="caution">
    <text evidence="2">The sequence shown here is derived from an EMBL/GenBank/DDBJ whole genome shotgun (WGS) entry which is preliminary data.</text>
</comment>
<dbReference type="GO" id="GO:0003676">
    <property type="term" value="F:nucleic acid binding"/>
    <property type="evidence" value="ECO:0007669"/>
    <property type="project" value="InterPro"/>
</dbReference>
<sequence>MGQGIIKTTRKMYHKALMQRMNTTYDASKRYNIDLLSAIHFLNFSWKKLAPSKIVTCFAHAGFFSTVVSDPDDDQPDDGRTGSDLHEAVHKIAGQEVEGDFETFALADAAAPVVAPATDAEIIYTWWPRREREPCEVATMVQAREFLRVL</sequence>
<proteinExistence type="predicted"/>
<keyword evidence="3" id="KW-1185">Reference proteome</keyword>
<name>A0A9J6GMJ5_HAELO</name>